<dbReference type="InterPro" id="IPR040204">
    <property type="entry name" value="UBR7"/>
</dbReference>
<dbReference type="InterPro" id="IPR003126">
    <property type="entry name" value="Znf_UBR"/>
</dbReference>
<dbReference type="Pfam" id="PF02207">
    <property type="entry name" value="zf-UBR"/>
    <property type="match status" value="1"/>
</dbReference>
<dbReference type="InterPro" id="IPR001965">
    <property type="entry name" value="Znf_PHD"/>
</dbReference>
<keyword evidence="3" id="KW-0862">Zinc</keyword>
<dbReference type="PANTHER" id="PTHR13513">
    <property type="entry name" value="E3 UBIQUITIN-PROTEIN LIGASE UBR7"/>
    <property type="match status" value="1"/>
</dbReference>
<evidence type="ECO:0000313" key="7">
    <source>
        <dbReference type="Proteomes" id="UP001443914"/>
    </source>
</evidence>
<dbReference type="InterPro" id="IPR013083">
    <property type="entry name" value="Znf_RING/FYVE/PHD"/>
</dbReference>
<comment type="caution">
    <text evidence="6">The sequence shown here is derived from an EMBL/GenBank/DDBJ whole genome shotgun (WGS) entry which is preliminary data.</text>
</comment>
<dbReference type="Proteomes" id="UP001443914">
    <property type="component" value="Unassembled WGS sequence"/>
</dbReference>
<dbReference type="SUPFAM" id="SSF57903">
    <property type="entry name" value="FYVE/PHD zinc finger"/>
    <property type="match status" value="1"/>
</dbReference>
<evidence type="ECO:0000256" key="4">
    <source>
        <dbReference type="PROSITE-ProRule" id="PRU00508"/>
    </source>
</evidence>
<dbReference type="EMBL" id="JBDFQZ010000006">
    <property type="protein sequence ID" value="KAK9716677.1"/>
    <property type="molecule type" value="Genomic_DNA"/>
</dbReference>
<keyword evidence="2" id="KW-0863">Zinc-finger</keyword>
<evidence type="ECO:0000313" key="6">
    <source>
        <dbReference type="EMBL" id="KAK9716677.1"/>
    </source>
</evidence>
<reference evidence="6" key="1">
    <citation type="submission" date="2024-03" db="EMBL/GenBank/DDBJ databases">
        <title>WGS assembly of Saponaria officinalis var. Norfolk2.</title>
        <authorList>
            <person name="Jenkins J."/>
            <person name="Shu S."/>
            <person name="Grimwood J."/>
            <person name="Barry K."/>
            <person name="Goodstein D."/>
            <person name="Schmutz J."/>
            <person name="Leebens-Mack J."/>
            <person name="Osbourn A."/>
        </authorList>
    </citation>
    <scope>NUCLEOTIDE SEQUENCE [LARGE SCALE GENOMIC DNA]</scope>
    <source>
        <strain evidence="6">JIC</strain>
    </source>
</reference>
<dbReference type="PANTHER" id="PTHR13513:SF9">
    <property type="entry name" value="E3 UBIQUITIN-PROTEIN LIGASE UBR7-RELATED"/>
    <property type="match status" value="1"/>
</dbReference>
<dbReference type="GO" id="GO:0061630">
    <property type="term" value="F:ubiquitin protein ligase activity"/>
    <property type="evidence" value="ECO:0007669"/>
    <property type="project" value="InterPro"/>
</dbReference>
<dbReference type="GO" id="GO:0005737">
    <property type="term" value="C:cytoplasm"/>
    <property type="evidence" value="ECO:0007669"/>
    <property type="project" value="TreeGrafter"/>
</dbReference>
<evidence type="ECO:0000259" key="5">
    <source>
        <dbReference type="PROSITE" id="PS51157"/>
    </source>
</evidence>
<protein>
    <recommendedName>
        <fullName evidence="5">UBR-type domain-containing protein</fullName>
    </recommendedName>
</protein>
<dbReference type="GO" id="GO:0008270">
    <property type="term" value="F:zinc ion binding"/>
    <property type="evidence" value="ECO:0007669"/>
    <property type="project" value="UniProtKB-KW"/>
</dbReference>
<proteinExistence type="predicted"/>
<accession>A0AAW1KF54</accession>
<evidence type="ECO:0000256" key="1">
    <source>
        <dbReference type="ARBA" id="ARBA00022723"/>
    </source>
</evidence>
<keyword evidence="1" id="KW-0479">Metal-binding</keyword>
<feature type="domain" description="UBR-type" evidence="5">
    <location>
        <begin position="45"/>
        <end position="115"/>
    </location>
</feature>
<keyword evidence="7" id="KW-1185">Reference proteome</keyword>
<evidence type="ECO:0000256" key="3">
    <source>
        <dbReference type="ARBA" id="ARBA00022833"/>
    </source>
</evidence>
<dbReference type="AlphaFoldDB" id="A0AAW1KF54"/>
<organism evidence="6 7">
    <name type="scientific">Saponaria officinalis</name>
    <name type="common">Common soapwort</name>
    <name type="synonym">Lychnis saponaria</name>
    <dbReference type="NCBI Taxonomy" id="3572"/>
    <lineage>
        <taxon>Eukaryota</taxon>
        <taxon>Viridiplantae</taxon>
        <taxon>Streptophyta</taxon>
        <taxon>Embryophyta</taxon>
        <taxon>Tracheophyta</taxon>
        <taxon>Spermatophyta</taxon>
        <taxon>Magnoliopsida</taxon>
        <taxon>eudicotyledons</taxon>
        <taxon>Gunneridae</taxon>
        <taxon>Pentapetalae</taxon>
        <taxon>Caryophyllales</taxon>
        <taxon>Caryophyllaceae</taxon>
        <taxon>Caryophylleae</taxon>
        <taxon>Saponaria</taxon>
    </lineage>
</organism>
<dbReference type="Gene3D" id="3.30.40.10">
    <property type="entry name" value="Zinc/RING finger domain, C3HC4 (zinc finger)"/>
    <property type="match status" value="1"/>
</dbReference>
<dbReference type="InterPro" id="IPR011011">
    <property type="entry name" value="Znf_FYVE_PHD"/>
</dbReference>
<dbReference type="InterPro" id="IPR047506">
    <property type="entry name" value="UBR7-like_UBR-box"/>
</dbReference>
<evidence type="ECO:0000256" key="2">
    <source>
        <dbReference type="ARBA" id="ARBA00022771"/>
    </source>
</evidence>
<gene>
    <name evidence="6" type="ORF">RND81_06G250100</name>
</gene>
<dbReference type="SMART" id="SM00396">
    <property type="entry name" value="ZnF_UBR1"/>
    <property type="match status" value="1"/>
</dbReference>
<dbReference type="PROSITE" id="PS51157">
    <property type="entry name" value="ZF_UBR"/>
    <property type="match status" value="1"/>
</dbReference>
<feature type="zinc finger region" description="UBR-type" evidence="4">
    <location>
        <begin position="45"/>
        <end position="115"/>
    </location>
</feature>
<dbReference type="SMART" id="SM00249">
    <property type="entry name" value="PHD"/>
    <property type="match status" value="1"/>
</dbReference>
<name>A0AAW1KF54_SAPOF</name>
<dbReference type="CDD" id="cd15542">
    <property type="entry name" value="PHD_UBR7"/>
    <property type="match status" value="1"/>
</dbReference>
<dbReference type="CDD" id="cd19677">
    <property type="entry name" value="UBR-box_UBR7"/>
    <property type="match status" value="1"/>
</dbReference>
<sequence length="427" mass="47877">MSPVSGKSDDIFEDEKPTYTINEYLEGLEEREMEADMVLGGDYGDTCTYEKGYLKRQALFSCLTCTPEGNAGVCTACSLSCHEGHEILELWTKRNFRCDCGNSKFGNFICKLQASKDVVNVENSYNHNFKGTYCTCDRPYPDPDVEDEEEMVQCCICEDWYHREHLGLEPSETIPVDEEGQVLYEDLICPGCSATCSFLTLYPSDIFVAPKKLDVEANDDKGKGILEETSSASAGSSKIDTVSYDLAETCDNVANIKSGNMSGNEGFFSAEISKKDPSLKLCSYSNSSGTVCQLGVDLGAVTPPPNSNKVMFVKKDWRTLLCRCDKCSDFYKQKSVHYLLDKDDSIAAYEDQAKQRREERLQKEEQDSLNAFNNLGHIEKVEIMSGITDMQNEIGNFLASRNNSEAITPADVYQLFENLKNKRRRQI</sequence>